<comment type="subcellular location">
    <subcellularLocation>
        <location evidence="1">Cell membrane</location>
        <topology evidence="1">Multi-pass membrane protein</topology>
    </subcellularLocation>
</comment>
<evidence type="ECO:0000256" key="3">
    <source>
        <dbReference type="ARBA" id="ARBA00022741"/>
    </source>
</evidence>
<feature type="compositionally biased region" description="Basic and acidic residues" evidence="7">
    <location>
        <begin position="348"/>
        <end position="357"/>
    </location>
</feature>
<evidence type="ECO:0000256" key="4">
    <source>
        <dbReference type="ARBA" id="ARBA00022840"/>
    </source>
</evidence>
<evidence type="ECO:0000256" key="8">
    <source>
        <dbReference type="SAM" id="Phobius"/>
    </source>
</evidence>
<dbReference type="Gene3D" id="3.40.50.300">
    <property type="entry name" value="P-loop containing nucleotide triphosphate hydrolases"/>
    <property type="match status" value="1"/>
</dbReference>
<dbReference type="SUPFAM" id="SSF90123">
    <property type="entry name" value="ABC transporter transmembrane region"/>
    <property type="match status" value="1"/>
</dbReference>
<dbReference type="RefSeq" id="WP_015255713.1">
    <property type="nucleotide sequence ID" value="NC_019897.1"/>
</dbReference>
<dbReference type="PROSITE" id="PS00211">
    <property type="entry name" value="ABC_TRANSPORTER_1"/>
    <property type="match status" value="1"/>
</dbReference>
<dbReference type="EMBL" id="CP003255">
    <property type="protein sequence ID" value="AGA58974.1"/>
    <property type="molecule type" value="Genomic_DNA"/>
</dbReference>
<dbReference type="KEGG" id="tco:Theco_2890"/>
<dbReference type="SMART" id="SM00382">
    <property type="entry name" value="AAA"/>
    <property type="match status" value="1"/>
</dbReference>
<evidence type="ECO:0000256" key="5">
    <source>
        <dbReference type="ARBA" id="ARBA00022989"/>
    </source>
</evidence>
<evidence type="ECO:0000313" key="11">
    <source>
        <dbReference type="EMBL" id="AGA58974.1"/>
    </source>
</evidence>
<keyword evidence="4 11" id="KW-0067">ATP-binding</keyword>
<name>L0EH65_THECK</name>
<dbReference type="Gene3D" id="1.20.1560.10">
    <property type="entry name" value="ABC transporter type 1, transmembrane domain"/>
    <property type="match status" value="1"/>
</dbReference>
<reference evidence="12" key="1">
    <citation type="submission" date="2012-01" db="EMBL/GenBank/DDBJ databases">
        <title>Complete sequence of chromosome of Thermobacillus composti KWC4.</title>
        <authorList>
            <person name="Lucas S."/>
            <person name="Han J."/>
            <person name="Lapidus A."/>
            <person name="Cheng J.-F."/>
            <person name="Goodwin L."/>
            <person name="Pitluck S."/>
            <person name="Peters L."/>
            <person name="Ovchinnikova G."/>
            <person name="Teshima H."/>
            <person name="Detter J.C."/>
            <person name="Han C."/>
            <person name="Tapia R."/>
            <person name="Land M."/>
            <person name="Hauser L."/>
            <person name="Kyrpides N."/>
            <person name="Ivanova N."/>
            <person name="Pagani I."/>
            <person name="Anderson I."/>
            <person name="Woyke T."/>
        </authorList>
    </citation>
    <scope>NUCLEOTIDE SEQUENCE [LARGE SCALE GENOMIC DNA]</scope>
    <source>
        <strain evidence="12">DSM 18247 / JCM 13945 / KWC4</strain>
    </source>
</reference>
<feature type="compositionally biased region" description="Low complexity" evidence="7">
    <location>
        <begin position="331"/>
        <end position="340"/>
    </location>
</feature>
<dbReference type="Proteomes" id="UP000010795">
    <property type="component" value="Chromosome"/>
</dbReference>
<feature type="transmembrane region" description="Helical" evidence="8">
    <location>
        <begin position="157"/>
        <end position="177"/>
    </location>
</feature>
<dbReference type="PANTHER" id="PTHR24221:SF614">
    <property type="entry name" value="GLUTATHIONE_L-CYSTEINE TRANSPORT SYSTEM ATP-BINDING_PERMEASE PROTEIN CYDC"/>
    <property type="match status" value="1"/>
</dbReference>
<dbReference type="GO" id="GO:0005886">
    <property type="term" value="C:plasma membrane"/>
    <property type="evidence" value="ECO:0007669"/>
    <property type="project" value="UniProtKB-SubCell"/>
</dbReference>
<feature type="domain" description="ABC transporter" evidence="9">
    <location>
        <begin position="370"/>
        <end position="605"/>
    </location>
</feature>
<dbReference type="GO" id="GO:0005524">
    <property type="term" value="F:ATP binding"/>
    <property type="evidence" value="ECO:0007669"/>
    <property type="project" value="UniProtKB-KW"/>
</dbReference>
<dbReference type="NCBIfam" id="TIGR02857">
    <property type="entry name" value="CydD"/>
    <property type="match status" value="1"/>
</dbReference>
<dbReference type="InterPro" id="IPR011527">
    <property type="entry name" value="ABC1_TM_dom"/>
</dbReference>
<dbReference type="InterPro" id="IPR003439">
    <property type="entry name" value="ABC_transporter-like_ATP-bd"/>
</dbReference>
<feature type="transmembrane region" description="Helical" evidence="8">
    <location>
        <begin position="131"/>
        <end position="151"/>
    </location>
</feature>
<evidence type="ECO:0000256" key="7">
    <source>
        <dbReference type="SAM" id="MobiDB-lite"/>
    </source>
</evidence>
<dbReference type="HOGENOM" id="CLU_000604_84_9_9"/>
<dbReference type="PROSITE" id="PS50929">
    <property type="entry name" value="ABC_TM1F"/>
    <property type="match status" value="1"/>
</dbReference>
<keyword evidence="6 8" id="KW-0472">Membrane</keyword>
<keyword evidence="3" id="KW-0547">Nucleotide-binding</keyword>
<dbReference type="InterPro" id="IPR027417">
    <property type="entry name" value="P-loop_NTPase"/>
</dbReference>
<keyword evidence="5 8" id="KW-1133">Transmembrane helix</keyword>
<sequence length="611" mass="66130">MDKAILALRGIRPVLAAVGALSLIQAAAMIGQALGLAKAVALLFQGGTIDEAIGPLAWFAAAWIVRHSAVWLQRLCAGRFAERTGESLRLRLTERLFERGPDYAAQAGSGRLVTLAMDGVDRFRAYLELTVIRTMDMGLVTISVLAAVYVLDIASGLILTVTMPVLIGFFILLGFAARRMADRQWRSFQVLARHFTDVLRGLATLKFLGRSRDYAAVVEQVSDRYRSATMRTLRVAFLSSFALDFFSTLSVAFVAVSLGLRLIGGGIGLEPALAVLLLAPEYFLPVRMLGADYHASLDGKEAWTAIRDVVADERGPEERVAAARISDSEARTSGSAARISGAGGTELRAAEKREEQAHSPAGPDTGQAWIQLSDVKVDGEAGLPRLDGLSSSIGSHIHKVGIVGMSGSGKTTLLHLLGGFLPPSSGHIRIDGLPLTEGTRQRWQQQLTYIPQHPYLFSATIADNVRFYEPDASDEQVMRALASAGLGDLIASLPDGIHERIGDGGRSLSGGQAQRIALARALVGNRPVWLLDEPTAHLDLETELELKETMLDMFAGRRVFLASHRLHWMKAMDWIWVLKDGRLVEAGTHEELLARQGVYRNMLEAASGKGG</sequence>
<accession>L0EH65</accession>
<dbReference type="SUPFAM" id="SSF52540">
    <property type="entry name" value="P-loop containing nucleoside triphosphate hydrolases"/>
    <property type="match status" value="1"/>
</dbReference>
<dbReference type="PANTHER" id="PTHR24221">
    <property type="entry name" value="ATP-BINDING CASSETTE SUB-FAMILY B"/>
    <property type="match status" value="1"/>
</dbReference>
<dbReference type="GO" id="GO:0140359">
    <property type="term" value="F:ABC-type transporter activity"/>
    <property type="evidence" value="ECO:0007669"/>
    <property type="project" value="InterPro"/>
</dbReference>
<keyword evidence="12" id="KW-1185">Reference proteome</keyword>
<dbReference type="InterPro" id="IPR039421">
    <property type="entry name" value="Type_1_exporter"/>
</dbReference>
<dbReference type="PROSITE" id="PS50893">
    <property type="entry name" value="ABC_TRANSPORTER_2"/>
    <property type="match status" value="1"/>
</dbReference>
<evidence type="ECO:0000313" key="12">
    <source>
        <dbReference type="Proteomes" id="UP000010795"/>
    </source>
</evidence>
<dbReference type="CDD" id="cd18584">
    <property type="entry name" value="ABC_6TM_AarD_CydD"/>
    <property type="match status" value="1"/>
</dbReference>
<dbReference type="Pfam" id="PF00005">
    <property type="entry name" value="ABC_tran"/>
    <property type="match status" value="1"/>
</dbReference>
<dbReference type="Pfam" id="PF00664">
    <property type="entry name" value="ABC_membrane"/>
    <property type="match status" value="1"/>
</dbReference>
<dbReference type="OrthoDB" id="9806127at2"/>
<dbReference type="InterPro" id="IPR003593">
    <property type="entry name" value="AAA+_ATPase"/>
</dbReference>
<gene>
    <name evidence="11" type="ordered locus">Theco_2890</name>
</gene>
<dbReference type="InterPro" id="IPR014216">
    <property type="entry name" value="ABC_transptr_CydD"/>
</dbReference>
<evidence type="ECO:0000256" key="1">
    <source>
        <dbReference type="ARBA" id="ARBA00004651"/>
    </source>
</evidence>
<dbReference type="AlphaFoldDB" id="L0EH65"/>
<feature type="transmembrane region" description="Helical" evidence="8">
    <location>
        <begin position="235"/>
        <end position="256"/>
    </location>
</feature>
<feature type="domain" description="ABC transmembrane type-1" evidence="10">
    <location>
        <begin position="16"/>
        <end position="298"/>
    </location>
</feature>
<evidence type="ECO:0000256" key="2">
    <source>
        <dbReference type="ARBA" id="ARBA00022692"/>
    </source>
</evidence>
<dbReference type="InterPro" id="IPR017871">
    <property type="entry name" value="ABC_transporter-like_CS"/>
</dbReference>
<proteinExistence type="predicted"/>
<organism evidence="11 12">
    <name type="scientific">Thermobacillus composti (strain DSM 18247 / JCM 13945 / KWC4)</name>
    <dbReference type="NCBI Taxonomy" id="717605"/>
    <lineage>
        <taxon>Bacteria</taxon>
        <taxon>Bacillati</taxon>
        <taxon>Bacillota</taxon>
        <taxon>Bacilli</taxon>
        <taxon>Bacillales</taxon>
        <taxon>Paenibacillaceae</taxon>
        <taxon>Thermobacillus</taxon>
    </lineage>
</organism>
<dbReference type="GO" id="GO:0034040">
    <property type="term" value="F:ATPase-coupled lipid transmembrane transporter activity"/>
    <property type="evidence" value="ECO:0007669"/>
    <property type="project" value="TreeGrafter"/>
</dbReference>
<evidence type="ECO:0000259" key="10">
    <source>
        <dbReference type="PROSITE" id="PS50929"/>
    </source>
</evidence>
<dbReference type="GO" id="GO:0042883">
    <property type="term" value="P:cysteine transport"/>
    <property type="evidence" value="ECO:0007669"/>
    <property type="project" value="InterPro"/>
</dbReference>
<keyword evidence="2 8" id="KW-0812">Transmembrane</keyword>
<evidence type="ECO:0000256" key="6">
    <source>
        <dbReference type="ARBA" id="ARBA00023136"/>
    </source>
</evidence>
<protein>
    <submittedName>
        <fullName evidence="11">Cysteine export CydDC family ABC transporter permease subunit/ATP-binding protein CydD</fullName>
    </submittedName>
</protein>
<dbReference type="eggNOG" id="COG4988">
    <property type="taxonomic scope" value="Bacteria"/>
</dbReference>
<dbReference type="GO" id="GO:0016887">
    <property type="term" value="F:ATP hydrolysis activity"/>
    <property type="evidence" value="ECO:0007669"/>
    <property type="project" value="InterPro"/>
</dbReference>
<dbReference type="InterPro" id="IPR036640">
    <property type="entry name" value="ABC1_TM_sf"/>
</dbReference>
<evidence type="ECO:0000259" key="9">
    <source>
        <dbReference type="PROSITE" id="PS50893"/>
    </source>
</evidence>
<dbReference type="STRING" id="717605.Theco_2890"/>
<feature type="region of interest" description="Disordered" evidence="7">
    <location>
        <begin position="323"/>
        <end position="366"/>
    </location>
</feature>